<gene>
    <name evidence="2" type="ORF">SAMN04515649_101301</name>
</gene>
<protein>
    <submittedName>
        <fullName evidence="2">Phage minor structural protein, N-terminal region</fullName>
    </submittedName>
</protein>
<dbReference type="Pfam" id="PF06605">
    <property type="entry name" value="Prophage_tail"/>
    <property type="match status" value="1"/>
</dbReference>
<organism evidence="2 3">
    <name type="scientific">Eubacterium callanderi</name>
    <dbReference type="NCBI Taxonomy" id="53442"/>
    <lineage>
        <taxon>Bacteria</taxon>
        <taxon>Bacillati</taxon>
        <taxon>Bacillota</taxon>
        <taxon>Clostridia</taxon>
        <taxon>Eubacteriales</taxon>
        <taxon>Eubacteriaceae</taxon>
        <taxon>Eubacterium</taxon>
    </lineage>
</organism>
<proteinExistence type="predicted"/>
<dbReference type="Gene3D" id="1.10.287.1490">
    <property type="match status" value="1"/>
</dbReference>
<dbReference type="RefSeq" id="WP_073381987.1">
    <property type="nucleotide sequence ID" value="NZ_FRBP01000001.1"/>
</dbReference>
<comment type="caution">
    <text evidence="2">The sequence shown here is derived from an EMBL/GenBank/DDBJ whole genome shotgun (WGS) entry which is preliminary data.</text>
</comment>
<evidence type="ECO:0000259" key="1">
    <source>
        <dbReference type="Pfam" id="PF06605"/>
    </source>
</evidence>
<name>A0AB74EWD1_9FIRM</name>
<reference evidence="2 3" key="1">
    <citation type="submission" date="2016-11" db="EMBL/GenBank/DDBJ databases">
        <authorList>
            <person name="Varghese N."/>
            <person name="Submissions S."/>
        </authorList>
    </citation>
    <scope>NUCLEOTIDE SEQUENCE [LARGE SCALE GENOMIC DNA]</scope>
    <source>
        <strain evidence="2 3">FD</strain>
    </source>
</reference>
<dbReference type="InterPro" id="IPR010572">
    <property type="entry name" value="Tail_dom"/>
</dbReference>
<evidence type="ECO:0000313" key="2">
    <source>
        <dbReference type="EMBL" id="SHK93368.1"/>
    </source>
</evidence>
<sequence>MFLQLYDKNHHKIAGLAVAKAATVESVLSTGDGTLSFLYPLKEAAQLVNEAYVRTKTDEYIIKEVQPDSSDLWCSVKATLNVEDLEGICWPRFESVEQTIDDCLKLAIAGTGWAIGSCTVTKRRTIRKTECSGWDIIQQARKTYRCEIWFDTIEKKIHISEKRGQDKGMYFTDTLNLRKLAIQSTSYDFCTRIKAEGKDGLTFKEINGGKDYVENHQYSNKVLTKYWKDERYTNAQSLLEDTKAKLEELSKPVVAYSGDILDLAKASPKTYRILDFGLGDTVELVDSTTGTKEKQRIVKMVEYPDEPEKNTCEFANRTASFEEIQQEQNDVNSTVNNITSDDGKIASSALDLDAITLNVQNIYAQELNAIKARIGDLEVTTLKATTLIANTAKIEQLFAEKATIQELTAAVGRIAILETGMAEINTAIIKLATIEQLNAANANIEKLLADNATINQALILKADIKDLQAVEARITTAEIEVAKIGTLSTDVANIKTLVNGNLTSANIQAGGITSDSLTIRDGFITNAMIGSVAAGKITAGKINTMLVEIGSENGNLSIKDNTIQIKEGTTIRVQIGKDANGEYSMYVWDKSGSLMFDAIQGLHAPGIKTGIIRDDMVADNANIAGTKIDIQSLVTTINGGITKIDSSIVQMDSAGQTLKVAFSTMTNTVNNVSGIANAAKTASETNTTAINVQKGRIDTLIQNTTIIKDGQTVQLKDAYQKTVQTVEGIQTTIGNQQSSIDAATGDITSIKSQQATFNQNLQGLENSYTSLHQTVQQKADGTTVTAVTNRVGTLESGLNGLKSTVSSLQSTVSSKADGSIVTSLNTKVTTLESNLNGFKSTVSDTYTTKVEFNSLEFGVNNLLKDTVKYGTAWQAGACNKTIGQTDPYGGKKAVLVNGNTNINSYLLVGAGYIQTIGYHTLTVWLKGTKAGNVKISINNRNNNDTSEKSWKTCAVTTEWKQYSLTVNVTSIATMYHFVLGGWSSWTDLSLGVYMAFPTLVRENEQITALNDKFSSYSTTTAMNSAIEQSKTNILSTVSNSYATKAQLNTIDGKFANYATTAAMNSAIDQKSNQILSTVSSTYTTKTDFNNLSVGGRNYYKKTTPISLSGGAVTIDRNNAECPNGFYTVGIKEQTGNWRIGNVITSNGYWTISFEVRGSQNSAVGFYLDVCDLGMIRITTTADNTWKKVEHTVNVTNHDNSPTVYNFVDMSAFSWAYFYIRNIKIEKGQKATDWTPAPEDVDASITAVDNKFVNYSTTTQMNSAIDQKANQINLNVSQNYTTKTEFNTQMSINQQTKLNGIELFDQTYRGSFAALPFATGAHTIVSATAAGGASTDSNLIKTVNAPILYTDYMPCNIDLPYYWSCEVYSEGTTDGVIYVQACFYNDKQAQVATNEGAVNLIGGLAITKANTWQKMEGWCGPVNTLATHKKACYMRIRYLPRYNGKTGVTYIRNVSLKQLGANQIATTNQLQSALLINVNGITSRVTAVETKATTTANGLTNLTSRVSTAEQKITPVAITNAVTSAINGGQASFQTASMTLTSTGLTVDASKFIVRYGGVDLMKLEAANSQLSLRATLQQYNKSTGYKGVEVVDNKIQFYDHTLNGNFVGGISSVVKSTTQDQPGLSIYYDEPDRLGLGYKRTSDGKIIHSMELRNKTININEVTNFSTTVYFNGPGPWMPDVHGKGGFALTLYSNQYIVCRQEANNSIYIPIWAGGFNTGSSRATKDNIVPIQDGSSIIRRSEICSYNLKADLQQGNYIKKYGLIAEDAPDEVVTQDRKAVDLYSMVSIGWKATQEIILENDLRDVKIEHLQQEIGELKSKIWQLEQRLSVA</sequence>
<dbReference type="NCBIfam" id="TIGR01665">
    <property type="entry name" value="put_anti_recept"/>
    <property type="match status" value="1"/>
</dbReference>
<dbReference type="Proteomes" id="UP000184012">
    <property type="component" value="Unassembled WGS sequence"/>
</dbReference>
<dbReference type="EMBL" id="FRBP01000001">
    <property type="protein sequence ID" value="SHK93368.1"/>
    <property type="molecule type" value="Genomic_DNA"/>
</dbReference>
<dbReference type="InterPro" id="IPR007119">
    <property type="entry name" value="Phage_tail_spike_N"/>
</dbReference>
<accession>A0AB74EWD1</accession>
<evidence type="ECO:0000313" key="3">
    <source>
        <dbReference type="Proteomes" id="UP000184012"/>
    </source>
</evidence>
<feature type="domain" description="Tail spike" evidence="1">
    <location>
        <begin position="96"/>
        <end position="327"/>
    </location>
</feature>